<proteinExistence type="predicted"/>
<gene>
    <name evidence="1" type="ORF">BDN72DRAFT_868789</name>
</gene>
<dbReference type="Proteomes" id="UP000308600">
    <property type="component" value="Unassembled WGS sequence"/>
</dbReference>
<sequence length="455" mass="51176">MSTKRKADDVSTPVATTSSATPPPDLSPAHKKRKPNDDNGDDKNPPNTPSATLDYPSLSRVTSKSVPFQQPTQLLSFSYDENHEMEFTDSALRYYVEPPLNASLKYGYNHWKRKADTRGRLDSLLHAVSRVKKQGGGPVGEIGLVTWRGIITKILTAPYEEREGWDMNVMYVKGTLYLEEHLSDERLHEKNNMDEKHRQQTYYGYAFESYCTSDKPVRGQTDACHPIGWGGDVDTNVQWCSVVRTKLGDTRMVLGGEVDCVRGKYTGQTDTFVELKTSLTIRGPPDAARFEKKLLKFYFQSFLLGVPEIVVGFRTPSGQLTTTQTFKTIQLPRLVRGKPGAWDPQLCLEWGHSFLSFLKGELGNWKAHDETVPVWRVRFVPRKGVSVEILDQAGVEDVVGGEDRVGFLPKWFWDELEESSITGNEPHIPQTPRQDGPHRETGKPTPAVGHAGWVL</sequence>
<accession>A0ACD3B776</accession>
<keyword evidence="2" id="KW-1185">Reference proteome</keyword>
<organism evidence="1 2">
    <name type="scientific">Pluteus cervinus</name>
    <dbReference type="NCBI Taxonomy" id="181527"/>
    <lineage>
        <taxon>Eukaryota</taxon>
        <taxon>Fungi</taxon>
        <taxon>Dikarya</taxon>
        <taxon>Basidiomycota</taxon>
        <taxon>Agaricomycotina</taxon>
        <taxon>Agaricomycetes</taxon>
        <taxon>Agaricomycetidae</taxon>
        <taxon>Agaricales</taxon>
        <taxon>Pluteineae</taxon>
        <taxon>Pluteaceae</taxon>
        <taxon>Pluteus</taxon>
    </lineage>
</organism>
<evidence type="ECO:0000313" key="2">
    <source>
        <dbReference type="Proteomes" id="UP000308600"/>
    </source>
</evidence>
<dbReference type="EMBL" id="ML208270">
    <property type="protein sequence ID" value="TFK74168.1"/>
    <property type="molecule type" value="Genomic_DNA"/>
</dbReference>
<protein>
    <submittedName>
        <fullName evidence="1">RAI1-domain-containing protein</fullName>
    </submittedName>
</protein>
<reference evidence="1 2" key="1">
    <citation type="journal article" date="2019" name="Nat. Ecol. Evol.">
        <title>Megaphylogeny resolves global patterns of mushroom evolution.</title>
        <authorList>
            <person name="Varga T."/>
            <person name="Krizsan K."/>
            <person name="Foldi C."/>
            <person name="Dima B."/>
            <person name="Sanchez-Garcia M."/>
            <person name="Sanchez-Ramirez S."/>
            <person name="Szollosi G.J."/>
            <person name="Szarkandi J.G."/>
            <person name="Papp V."/>
            <person name="Albert L."/>
            <person name="Andreopoulos W."/>
            <person name="Angelini C."/>
            <person name="Antonin V."/>
            <person name="Barry K.W."/>
            <person name="Bougher N.L."/>
            <person name="Buchanan P."/>
            <person name="Buyck B."/>
            <person name="Bense V."/>
            <person name="Catcheside P."/>
            <person name="Chovatia M."/>
            <person name="Cooper J."/>
            <person name="Damon W."/>
            <person name="Desjardin D."/>
            <person name="Finy P."/>
            <person name="Geml J."/>
            <person name="Haridas S."/>
            <person name="Hughes K."/>
            <person name="Justo A."/>
            <person name="Karasinski D."/>
            <person name="Kautmanova I."/>
            <person name="Kiss B."/>
            <person name="Kocsube S."/>
            <person name="Kotiranta H."/>
            <person name="LaButti K.M."/>
            <person name="Lechner B.E."/>
            <person name="Liimatainen K."/>
            <person name="Lipzen A."/>
            <person name="Lukacs Z."/>
            <person name="Mihaltcheva S."/>
            <person name="Morgado L.N."/>
            <person name="Niskanen T."/>
            <person name="Noordeloos M.E."/>
            <person name="Ohm R.A."/>
            <person name="Ortiz-Santana B."/>
            <person name="Ovrebo C."/>
            <person name="Racz N."/>
            <person name="Riley R."/>
            <person name="Savchenko A."/>
            <person name="Shiryaev A."/>
            <person name="Soop K."/>
            <person name="Spirin V."/>
            <person name="Szebenyi C."/>
            <person name="Tomsovsky M."/>
            <person name="Tulloss R.E."/>
            <person name="Uehling J."/>
            <person name="Grigoriev I.V."/>
            <person name="Vagvolgyi C."/>
            <person name="Papp T."/>
            <person name="Martin F.M."/>
            <person name="Miettinen O."/>
            <person name="Hibbett D.S."/>
            <person name="Nagy L.G."/>
        </authorList>
    </citation>
    <scope>NUCLEOTIDE SEQUENCE [LARGE SCALE GENOMIC DNA]</scope>
    <source>
        <strain evidence="1 2">NL-1719</strain>
    </source>
</reference>
<name>A0ACD3B776_9AGAR</name>
<evidence type="ECO:0000313" key="1">
    <source>
        <dbReference type="EMBL" id="TFK74168.1"/>
    </source>
</evidence>